<organism evidence="4 5">
    <name type="scientific">Microbulbifer spongiae</name>
    <dbReference type="NCBI Taxonomy" id="2944933"/>
    <lineage>
        <taxon>Bacteria</taxon>
        <taxon>Pseudomonadati</taxon>
        <taxon>Pseudomonadota</taxon>
        <taxon>Gammaproteobacteria</taxon>
        <taxon>Cellvibrionales</taxon>
        <taxon>Microbulbiferaceae</taxon>
        <taxon>Microbulbifer</taxon>
    </lineage>
</organism>
<feature type="signal peptide" evidence="2">
    <location>
        <begin position="1"/>
        <end position="22"/>
    </location>
</feature>
<protein>
    <submittedName>
        <fullName evidence="4">Porin family protein</fullName>
    </submittedName>
</protein>
<dbReference type="InterPro" id="IPR011250">
    <property type="entry name" value="OMP/PagP_B-barrel"/>
</dbReference>
<dbReference type="InterPro" id="IPR027385">
    <property type="entry name" value="Beta-barrel_OMP"/>
</dbReference>
<dbReference type="SUPFAM" id="SSF56925">
    <property type="entry name" value="OMPA-like"/>
    <property type="match status" value="1"/>
</dbReference>
<dbReference type="Proteomes" id="UP001321520">
    <property type="component" value="Chromosome"/>
</dbReference>
<dbReference type="Pfam" id="PF13505">
    <property type="entry name" value="OMP_b-brl"/>
    <property type="match status" value="1"/>
</dbReference>
<evidence type="ECO:0000313" key="4">
    <source>
        <dbReference type="EMBL" id="WKD50385.1"/>
    </source>
</evidence>
<dbReference type="EMBL" id="CP098023">
    <property type="protein sequence ID" value="WKD50385.1"/>
    <property type="molecule type" value="Genomic_DNA"/>
</dbReference>
<reference evidence="4 5" key="1">
    <citation type="submission" date="2022-05" db="EMBL/GenBank/DDBJ databases">
        <title>Microbulbifer sp. nov., isolated from sponge.</title>
        <authorList>
            <person name="Gao L."/>
        </authorList>
    </citation>
    <scope>NUCLEOTIDE SEQUENCE [LARGE SCALE GENOMIC DNA]</scope>
    <source>
        <strain evidence="4 5">MI-G</strain>
    </source>
</reference>
<keyword evidence="5" id="KW-1185">Reference proteome</keyword>
<dbReference type="Gene3D" id="2.40.160.20">
    <property type="match status" value="1"/>
</dbReference>
<gene>
    <name evidence="4" type="ORF">M8T91_02825</name>
</gene>
<sequence>MSFNLKMLAAAAALLCSAAVQAEGAYMGGVIGVMDADGSDDNPFNAGIRAGYTWNSGWGIEAELTGSMTDGDILDHDFSISTQAVYATYRTQGDIYFKGRLGYLNEEVDVEYFGDASDSGASVGVGVGFTLAENISFETEYTLIEEEVDYWSGSLVVRF</sequence>
<dbReference type="RefSeq" id="WP_301416615.1">
    <property type="nucleotide sequence ID" value="NZ_CP098023.1"/>
</dbReference>
<evidence type="ECO:0000259" key="3">
    <source>
        <dbReference type="Pfam" id="PF13505"/>
    </source>
</evidence>
<name>A0ABY9EBN1_9GAMM</name>
<evidence type="ECO:0000256" key="2">
    <source>
        <dbReference type="SAM" id="SignalP"/>
    </source>
</evidence>
<keyword evidence="1 2" id="KW-0732">Signal</keyword>
<evidence type="ECO:0000256" key="1">
    <source>
        <dbReference type="ARBA" id="ARBA00022729"/>
    </source>
</evidence>
<evidence type="ECO:0000313" key="5">
    <source>
        <dbReference type="Proteomes" id="UP001321520"/>
    </source>
</evidence>
<proteinExistence type="predicted"/>
<feature type="chain" id="PRO_5045230018" evidence="2">
    <location>
        <begin position="23"/>
        <end position="159"/>
    </location>
</feature>
<accession>A0ABY9EBN1</accession>
<feature type="domain" description="Outer membrane protein beta-barrel" evidence="3">
    <location>
        <begin position="9"/>
        <end position="146"/>
    </location>
</feature>